<dbReference type="SUPFAM" id="SSF53474">
    <property type="entry name" value="alpha/beta-Hydrolases"/>
    <property type="match status" value="1"/>
</dbReference>
<organism evidence="2 3">
    <name type="scientific">Rhizobium viscosum</name>
    <name type="common">Arthrobacter viscosus</name>
    <dbReference type="NCBI Taxonomy" id="1673"/>
    <lineage>
        <taxon>Bacteria</taxon>
        <taxon>Pseudomonadati</taxon>
        <taxon>Pseudomonadota</taxon>
        <taxon>Alphaproteobacteria</taxon>
        <taxon>Hyphomicrobiales</taxon>
        <taxon>Rhizobiaceae</taxon>
        <taxon>Rhizobium/Agrobacterium group</taxon>
        <taxon>Rhizobium</taxon>
    </lineage>
</organism>
<sequence length="292" mass="32401">MSMRNSLNPGHHVVDIDGIQQSFHVAGQGPVIVVHPGGPGIHWQYLRMGFLERHFTMLYLEPIGTGGSSRLAEHPHGYTVERFAKQLGRFLETLDLSNVALLGHSHGGFVIQQYTIEHPDRVSAMILYSSSAVTGSDFMAAAANGVRSFSDRNQTEGPAVLRAWQSVPNMSSDEDYTRIMRDLLPAYFADGVHDKLDLGVFRLRIKATMLIGNSDPFDVRSRLRDLSIPVLVLVGDHDFICGPKWAKNLDDSCSNSALVHFTQSGHFAHLEQPEEFLSAVLAFFKAHQLVPR</sequence>
<dbReference type="PANTHER" id="PTHR43798:SF33">
    <property type="entry name" value="HYDROLASE, PUTATIVE (AFU_ORTHOLOGUE AFUA_2G14860)-RELATED"/>
    <property type="match status" value="1"/>
</dbReference>
<comment type="caution">
    <text evidence="2">The sequence shown here is derived from an EMBL/GenBank/DDBJ whole genome shotgun (WGS) entry which is preliminary data.</text>
</comment>
<dbReference type="Pfam" id="PF00561">
    <property type="entry name" value="Abhydrolase_1"/>
    <property type="match status" value="1"/>
</dbReference>
<evidence type="ECO:0000313" key="3">
    <source>
        <dbReference type="Proteomes" id="UP000620262"/>
    </source>
</evidence>
<feature type="domain" description="AB hydrolase-1" evidence="1">
    <location>
        <begin position="30"/>
        <end position="273"/>
    </location>
</feature>
<evidence type="ECO:0000259" key="1">
    <source>
        <dbReference type="Pfam" id="PF00561"/>
    </source>
</evidence>
<reference evidence="2 3" key="1">
    <citation type="submission" date="2020-10" db="EMBL/GenBank/DDBJ databases">
        <title>Sequencing the genomes of 1000 actinobacteria strains.</title>
        <authorList>
            <person name="Klenk H.-P."/>
        </authorList>
    </citation>
    <scope>NUCLEOTIDE SEQUENCE [LARGE SCALE GENOMIC DNA]</scope>
    <source>
        <strain evidence="2 3">DSM 7307</strain>
    </source>
</reference>
<keyword evidence="2" id="KW-0378">Hydrolase</keyword>
<dbReference type="InterPro" id="IPR050266">
    <property type="entry name" value="AB_hydrolase_sf"/>
</dbReference>
<dbReference type="InterPro" id="IPR000073">
    <property type="entry name" value="AB_hydrolase_1"/>
</dbReference>
<dbReference type="Gene3D" id="3.40.50.1820">
    <property type="entry name" value="alpha/beta hydrolase"/>
    <property type="match status" value="1"/>
</dbReference>
<dbReference type="Proteomes" id="UP000620262">
    <property type="component" value="Unassembled WGS sequence"/>
</dbReference>
<dbReference type="InterPro" id="IPR000639">
    <property type="entry name" value="Epox_hydrolase-like"/>
</dbReference>
<dbReference type="PANTHER" id="PTHR43798">
    <property type="entry name" value="MONOACYLGLYCEROL LIPASE"/>
    <property type="match status" value="1"/>
</dbReference>
<dbReference type="PRINTS" id="PR00412">
    <property type="entry name" value="EPOXHYDRLASE"/>
</dbReference>
<gene>
    <name evidence="2" type="ORF">H4W29_004897</name>
</gene>
<accession>A0ABR9IXY5</accession>
<evidence type="ECO:0000313" key="2">
    <source>
        <dbReference type="EMBL" id="MBE1507652.1"/>
    </source>
</evidence>
<dbReference type="EMBL" id="JADBEC010000002">
    <property type="protein sequence ID" value="MBE1507652.1"/>
    <property type="molecule type" value="Genomic_DNA"/>
</dbReference>
<name>A0ABR9IXY5_RHIVS</name>
<keyword evidence="2" id="KW-0031">Aminopeptidase</keyword>
<dbReference type="EC" id="3.4.11.5" evidence="2"/>
<dbReference type="InterPro" id="IPR029058">
    <property type="entry name" value="AB_hydrolase_fold"/>
</dbReference>
<keyword evidence="2" id="KW-0645">Protease</keyword>
<dbReference type="GO" id="GO:0004177">
    <property type="term" value="F:aminopeptidase activity"/>
    <property type="evidence" value="ECO:0007669"/>
    <property type="project" value="UniProtKB-KW"/>
</dbReference>
<dbReference type="RefSeq" id="WP_246517435.1">
    <property type="nucleotide sequence ID" value="NZ_BAAAVL010000002.1"/>
</dbReference>
<protein>
    <submittedName>
        <fullName evidence="2">Proline iminopeptidase</fullName>
        <ecNumber evidence="2">3.4.11.5</ecNumber>
    </submittedName>
</protein>
<proteinExistence type="predicted"/>
<keyword evidence="3" id="KW-1185">Reference proteome</keyword>